<reference evidence="2 3" key="1">
    <citation type="journal article" date="2023" name="Proc. Natl. Acad. Sci. U.S.A.">
        <title>Bacterial tolerance to host-exuded specialized metabolites structures the maize root microbiome.</title>
        <authorList>
            <person name="Thoenen L."/>
            <person name="Giroud C."/>
            <person name="Kreuzer M."/>
            <person name="Waelchli J."/>
            <person name="Gfeller V."/>
            <person name="Deslandes-Herold G."/>
            <person name="Mateo P."/>
            <person name="Robert C.A.M."/>
            <person name="Ahrens C.H."/>
            <person name="Rubio-Somoza I."/>
            <person name="Bruggmann R."/>
            <person name="Erb M."/>
            <person name="Schlaeppi K."/>
        </authorList>
    </citation>
    <scope>NUCLEOTIDE SEQUENCE [LARGE SCALE GENOMIC DNA]</scope>
    <source>
        <strain evidence="2 3">LBA1-1-1.1</strain>
    </source>
</reference>
<dbReference type="Gene3D" id="1.10.30.50">
    <property type="match status" value="1"/>
</dbReference>
<feature type="domain" description="HNH nuclease" evidence="1">
    <location>
        <begin position="236"/>
        <end position="295"/>
    </location>
</feature>
<dbReference type="InterPro" id="IPR058712">
    <property type="entry name" value="SRA_ScoMcrA"/>
</dbReference>
<name>A0ABV3I9T0_9BACI</name>
<dbReference type="CDD" id="cd00085">
    <property type="entry name" value="HNHc"/>
    <property type="match status" value="1"/>
</dbReference>
<dbReference type="Pfam" id="PF26348">
    <property type="entry name" value="SRA_ScoMcrA"/>
    <property type="match status" value="1"/>
</dbReference>
<organism evidence="2 3">
    <name type="scientific">Bacillus proteolyticus</name>
    <dbReference type="NCBI Taxonomy" id="2026192"/>
    <lineage>
        <taxon>Bacteria</taxon>
        <taxon>Bacillati</taxon>
        <taxon>Bacillota</taxon>
        <taxon>Bacilli</taxon>
        <taxon>Bacillales</taxon>
        <taxon>Bacillaceae</taxon>
        <taxon>Bacillus</taxon>
        <taxon>Bacillus cereus group</taxon>
    </lineage>
</organism>
<dbReference type="InterPro" id="IPR002711">
    <property type="entry name" value="HNH"/>
</dbReference>
<comment type="caution">
    <text evidence="2">The sequence shown here is derived from an EMBL/GenBank/DDBJ whole genome shotgun (WGS) entry which is preliminary data.</text>
</comment>
<dbReference type="SMART" id="SM00507">
    <property type="entry name" value="HNHc"/>
    <property type="match status" value="1"/>
</dbReference>
<gene>
    <name evidence="2" type="ORF">MRBLBA1_001742</name>
</gene>
<dbReference type="InterPro" id="IPR003615">
    <property type="entry name" value="HNH_nuc"/>
</dbReference>
<dbReference type="GO" id="GO:0004519">
    <property type="term" value="F:endonuclease activity"/>
    <property type="evidence" value="ECO:0007669"/>
    <property type="project" value="UniProtKB-KW"/>
</dbReference>
<keyword evidence="2" id="KW-0378">Hydrolase</keyword>
<proteinExistence type="predicted"/>
<keyword evidence="3" id="KW-1185">Reference proteome</keyword>
<evidence type="ECO:0000259" key="1">
    <source>
        <dbReference type="SMART" id="SM00507"/>
    </source>
</evidence>
<dbReference type="Proteomes" id="UP001552502">
    <property type="component" value="Unassembled WGS sequence"/>
</dbReference>
<evidence type="ECO:0000313" key="3">
    <source>
        <dbReference type="Proteomes" id="UP001552502"/>
    </source>
</evidence>
<keyword evidence="2" id="KW-0540">Nuclease</keyword>
<keyword evidence="2" id="KW-0255">Endonuclease</keyword>
<dbReference type="EMBL" id="JBEGIE010000002">
    <property type="protein sequence ID" value="MEV4911074.1"/>
    <property type="molecule type" value="Genomic_DNA"/>
</dbReference>
<accession>A0ABV3I9T0</accession>
<dbReference type="Pfam" id="PF01844">
    <property type="entry name" value="HNH"/>
    <property type="match status" value="1"/>
</dbReference>
<evidence type="ECO:0000313" key="2">
    <source>
        <dbReference type="EMBL" id="MEV4911074.1"/>
    </source>
</evidence>
<sequence length="317" mass="37001">MDYFNIAKDSLLAMEKEGLPFKRIGTRAKEYDIELVKEWLQIMREEIHSMVIGQEYDNKEISRVYKCGNMGGMRRSKKTNTLVLFSDHTKGIYDDRWDKDILYYTGMGQEGDQVLEGNQNKTLYESRENGVDVYLFEAFESGKHIFMERVELVNQAFQEIQEDTQGMDRNVWVFPIQLSNKHVVISESVIENRQEGEKKKARELSYNKLKDRATKVVSHGNNKRFTKTTTYQRNEYVAELAKRRAQGICELCEQHAPFQDKKGNPYLEAHHVKWLSEGGEDSIYNTIGVCANCHRKLHVVNLHEDVAKLEKKLAQYK</sequence>
<protein>
    <submittedName>
        <fullName evidence="2">HNH endonuclease</fullName>
    </submittedName>
</protein>